<dbReference type="OrthoDB" id="2744358at2759"/>
<reference evidence="2 3" key="1">
    <citation type="submission" date="2016-10" db="EMBL/GenBank/DDBJ databases">
        <title>Genome sequence of the basidiomycete white-rot fungus Trametes pubescens.</title>
        <authorList>
            <person name="Makela M.R."/>
            <person name="Granchi Z."/>
            <person name="Peng M."/>
            <person name="De Vries R.P."/>
            <person name="Grigoriev I."/>
            <person name="Riley R."/>
            <person name="Hilden K."/>
        </authorList>
    </citation>
    <scope>NUCLEOTIDE SEQUENCE [LARGE SCALE GENOMIC DNA]</scope>
    <source>
        <strain evidence="2 3">FBCC735</strain>
    </source>
</reference>
<dbReference type="Pfam" id="PF17667">
    <property type="entry name" value="Pkinase_fungal"/>
    <property type="match status" value="1"/>
</dbReference>
<organism evidence="2 3">
    <name type="scientific">Trametes pubescens</name>
    <name type="common">White-rot fungus</name>
    <dbReference type="NCBI Taxonomy" id="154538"/>
    <lineage>
        <taxon>Eukaryota</taxon>
        <taxon>Fungi</taxon>
        <taxon>Dikarya</taxon>
        <taxon>Basidiomycota</taxon>
        <taxon>Agaricomycotina</taxon>
        <taxon>Agaricomycetes</taxon>
        <taxon>Polyporales</taxon>
        <taxon>Polyporaceae</taxon>
        <taxon>Trametes</taxon>
    </lineage>
</organism>
<proteinExistence type="predicted"/>
<gene>
    <name evidence="2" type="ORF">TRAPUB_2850</name>
</gene>
<dbReference type="InterPro" id="IPR040976">
    <property type="entry name" value="Pkinase_fungal"/>
</dbReference>
<dbReference type="STRING" id="154538.A0A1M2VFB4"/>
<dbReference type="Proteomes" id="UP000184267">
    <property type="component" value="Unassembled WGS sequence"/>
</dbReference>
<evidence type="ECO:0000313" key="3">
    <source>
        <dbReference type="Proteomes" id="UP000184267"/>
    </source>
</evidence>
<dbReference type="PANTHER" id="PTHR38248:SF2">
    <property type="entry name" value="FUNK1 11"/>
    <property type="match status" value="1"/>
</dbReference>
<sequence length="449" mass="50835">MPPPPRPVRSTPIKAARKEGSIWSAAAPNLDIKRRELRFSMHGKYIIIPTSRFLKSYMPAVGRTREGRFSDILKNIPVASGQEVKMYGPLVNALNKANICPGFKFAITYSRGDPSEKSNEAVDVGMYPSGYVPQAPKGKSKSAQNDWSFVEICIECKTEPEALDPFDDRNDDKQPTSKDRKGVLGQILSYAEFVLTRQQRTCLFMVLLLGDLCRLVRFDRSGAIASEKFNYKTNGGALIEFLWRYARCDLATRGYDPSAERVSPTSDLGKKMLARATKKPADAGPEDYVRELFEKSLKTDWSWWKLRVDGEHGVVRHFLVGEPNFQAPGVAGRGTRGYVALDADNIDGQFYYLKDAWRVVSRQIDKEGKILQFLNKNGVKYIPTLECHGDIISPTIQLTKTNQLWKDLHKRKTSAVCPFKKHQHYRIVVKEVGQEMAKFERGRQLIHAL</sequence>
<evidence type="ECO:0000259" key="1">
    <source>
        <dbReference type="Pfam" id="PF17667"/>
    </source>
</evidence>
<evidence type="ECO:0000313" key="2">
    <source>
        <dbReference type="EMBL" id="OJT06270.1"/>
    </source>
</evidence>
<protein>
    <recommendedName>
        <fullName evidence="1">Fungal-type protein kinase domain-containing protein</fullName>
    </recommendedName>
</protein>
<dbReference type="PANTHER" id="PTHR38248">
    <property type="entry name" value="FUNK1 6"/>
    <property type="match status" value="1"/>
</dbReference>
<dbReference type="AlphaFoldDB" id="A0A1M2VFB4"/>
<dbReference type="OMA" id="TAHESEW"/>
<name>A0A1M2VFB4_TRAPU</name>
<feature type="non-terminal residue" evidence="2">
    <location>
        <position position="449"/>
    </location>
</feature>
<dbReference type="EMBL" id="MNAD01001330">
    <property type="protein sequence ID" value="OJT06270.1"/>
    <property type="molecule type" value="Genomic_DNA"/>
</dbReference>
<keyword evidence="3" id="KW-1185">Reference proteome</keyword>
<accession>A0A1M2VFB4</accession>
<comment type="caution">
    <text evidence="2">The sequence shown here is derived from an EMBL/GenBank/DDBJ whole genome shotgun (WGS) entry which is preliminary data.</text>
</comment>
<feature type="domain" description="Fungal-type protein kinase" evidence="1">
    <location>
        <begin position="174"/>
        <end position="449"/>
    </location>
</feature>